<feature type="transmembrane region" description="Helical" evidence="6">
    <location>
        <begin position="249"/>
        <end position="272"/>
    </location>
</feature>
<dbReference type="Pfam" id="PF02653">
    <property type="entry name" value="BPD_transp_2"/>
    <property type="match status" value="1"/>
</dbReference>
<dbReference type="AlphaFoldDB" id="A0A347ZQS1"/>
<dbReference type="Proteomes" id="UP000256388">
    <property type="component" value="Unassembled WGS sequence"/>
</dbReference>
<gene>
    <name evidence="7" type="ORF">DFR64_1685</name>
</gene>
<feature type="transmembrane region" description="Helical" evidence="6">
    <location>
        <begin position="292"/>
        <end position="315"/>
    </location>
</feature>
<dbReference type="GO" id="GO:0005886">
    <property type="term" value="C:plasma membrane"/>
    <property type="evidence" value="ECO:0007669"/>
    <property type="project" value="UniProtKB-SubCell"/>
</dbReference>
<dbReference type="PANTHER" id="PTHR47089">
    <property type="entry name" value="ABC TRANSPORTER, PERMEASE PROTEIN"/>
    <property type="match status" value="1"/>
</dbReference>
<feature type="transmembrane region" description="Helical" evidence="6">
    <location>
        <begin position="116"/>
        <end position="135"/>
    </location>
</feature>
<sequence length="372" mass="40211">MKKLISKILNNDAFGNTLASLISIFLGLIVGLVVMVIFNRAGAWPGFLVMLQGGFSDGARGIGQVLYYTTPLILVGLAVGFSFQTGLFNIGVIGQFTIAAYVAIIIGGKLSMPASIHWIVALIGASLAGVIWAAVPGLLKAYFRVSEIISCIMMNYIALYLVNQLVHDTHYESTTAMSAYVKKTALMPKMGLDTIFPGSTVNSGLFIAIIMAILVYILLYKTSFGYSLRCCGLNRDASKYAGINETRNIIIVMLISGFIAGLAGGILYLSAITKNYKISELFINEPGYSIPVALLGMSHPIGIIFSSLFIAYIIVGGSLMQGYGFPVETVGIITAVLIYFSAFSLIFKNKVNKFALQFSYKESQKTDSFKNE</sequence>
<evidence type="ECO:0000256" key="6">
    <source>
        <dbReference type="SAM" id="Phobius"/>
    </source>
</evidence>
<keyword evidence="4 6" id="KW-1133">Transmembrane helix</keyword>
<protein>
    <submittedName>
        <fullName evidence="7">Nucleoside ABC transporter membrane protein</fullName>
    </submittedName>
</protein>
<feature type="transmembrane region" description="Helical" evidence="6">
    <location>
        <begin position="21"/>
        <end position="41"/>
    </location>
</feature>
<dbReference type="RefSeq" id="WP_116224908.1">
    <property type="nucleotide sequence ID" value="NZ_AP018437.1"/>
</dbReference>
<evidence type="ECO:0000256" key="5">
    <source>
        <dbReference type="ARBA" id="ARBA00023136"/>
    </source>
</evidence>
<evidence type="ECO:0000256" key="1">
    <source>
        <dbReference type="ARBA" id="ARBA00004651"/>
    </source>
</evidence>
<evidence type="ECO:0000256" key="4">
    <source>
        <dbReference type="ARBA" id="ARBA00022989"/>
    </source>
</evidence>
<evidence type="ECO:0000256" key="2">
    <source>
        <dbReference type="ARBA" id="ARBA00022475"/>
    </source>
</evidence>
<comment type="caution">
    <text evidence="7">The sequence shown here is derived from an EMBL/GenBank/DDBJ whole genome shotgun (WGS) entry which is preliminary data.</text>
</comment>
<organism evidence="7 8">
    <name type="scientific">Pelolinea submarina</name>
    <dbReference type="NCBI Taxonomy" id="913107"/>
    <lineage>
        <taxon>Bacteria</taxon>
        <taxon>Bacillati</taxon>
        <taxon>Chloroflexota</taxon>
        <taxon>Anaerolineae</taxon>
        <taxon>Anaerolineales</taxon>
        <taxon>Anaerolineaceae</taxon>
        <taxon>Pelolinea</taxon>
    </lineage>
</organism>
<accession>A0A347ZQS1</accession>
<dbReference type="GO" id="GO:0022857">
    <property type="term" value="F:transmembrane transporter activity"/>
    <property type="evidence" value="ECO:0007669"/>
    <property type="project" value="InterPro"/>
</dbReference>
<keyword evidence="8" id="KW-1185">Reference proteome</keyword>
<dbReference type="PANTHER" id="PTHR47089:SF1">
    <property type="entry name" value="GUANOSINE ABC TRANSPORTER PERMEASE PROTEIN NUPP"/>
    <property type="match status" value="1"/>
</dbReference>
<evidence type="ECO:0000313" key="7">
    <source>
        <dbReference type="EMBL" id="REG11792.1"/>
    </source>
</evidence>
<reference evidence="7 8" key="1">
    <citation type="submission" date="2018-08" db="EMBL/GenBank/DDBJ databases">
        <title>Genomic Encyclopedia of Type Strains, Phase IV (KMG-IV): sequencing the most valuable type-strain genomes for metagenomic binning, comparative biology and taxonomic classification.</title>
        <authorList>
            <person name="Goeker M."/>
        </authorList>
    </citation>
    <scope>NUCLEOTIDE SEQUENCE [LARGE SCALE GENOMIC DNA]</scope>
    <source>
        <strain evidence="7 8">DSM 23923</strain>
    </source>
</reference>
<dbReference type="OrthoDB" id="45037at2"/>
<proteinExistence type="predicted"/>
<evidence type="ECO:0000256" key="3">
    <source>
        <dbReference type="ARBA" id="ARBA00022692"/>
    </source>
</evidence>
<name>A0A347ZQS1_9CHLR</name>
<feature type="transmembrane region" description="Helical" evidence="6">
    <location>
        <begin position="61"/>
        <end position="83"/>
    </location>
</feature>
<dbReference type="InterPro" id="IPR001851">
    <property type="entry name" value="ABC_transp_permease"/>
</dbReference>
<dbReference type="CDD" id="cd06580">
    <property type="entry name" value="TM_PBP1_transp_TpRbsC_like"/>
    <property type="match status" value="1"/>
</dbReference>
<feature type="transmembrane region" description="Helical" evidence="6">
    <location>
        <begin position="195"/>
        <end position="219"/>
    </location>
</feature>
<feature type="transmembrane region" description="Helical" evidence="6">
    <location>
        <begin position="327"/>
        <end position="347"/>
    </location>
</feature>
<keyword evidence="3 6" id="KW-0812">Transmembrane</keyword>
<keyword evidence="5 6" id="KW-0472">Membrane</keyword>
<feature type="transmembrane region" description="Helical" evidence="6">
    <location>
        <begin position="90"/>
        <end position="110"/>
    </location>
</feature>
<comment type="subcellular location">
    <subcellularLocation>
        <location evidence="1">Cell membrane</location>
        <topology evidence="1">Multi-pass membrane protein</topology>
    </subcellularLocation>
</comment>
<keyword evidence="2" id="KW-1003">Cell membrane</keyword>
<dbReference type="EMBL" id="QUMS01000001">
    <property type="protein sequence ID" value="REG11792.1"/>
    <property type="molecule type" value="Genomic_DNA"/>
</dbReference>
<evidence type="ECO:0000313" key="8">
    <source>
        <dbReference type="Proteomes" id="UP000256388"/>
    </source>
</evidence>